<proteinExistence type="inferred from homology"/>
<dbReference type="PANTHER" id="PTHR10655:SF17">
    <property type="entry name" value="LYSOPHOSPHOLIPASE-LIKE PROTEIN 1"/>
    <property type="match status" value="1"/>
</dbReference>
<sequence>MSHLINIKTAGKNLEQAEKAIVMIHGRGGSAEDILGMSSYLHVDNFALLAPQAENHTWYPYSFIAPVQENEPWLSSAIDLIDHTVKLALDNGILAENIYFFGFSQGACLTLEYLARNGQRYGGAIAIIGGVIGEEINRDNYKGDFAQTPIFIGTSNPDFHVPLERVEATVSILAHMNANVKLMVYQNAGHSINREEIDLANEFVLQEIQK</sequence>
<keyword evidence="5" id="KW-1185">Reference proteome</keyword>
<comment type="similarity">
    <text evidence="1">Belongs to the AB hydrolase superfamily. AB hydrolase 2 family.</text>
</comment>
<name>A0ABX7CTW1_SPHMU</name>
<dbReference type="Gene3D" id="3.40.50.1820">
    <property type="entry name" value="alpha/beta hydrolase"/>
    <property type="match status" value="1"/>
</dbReference>
<dbReference type="SUPFAM" id="SSF53474">
    <property type="entry name" value="alpha/beta-Hydrolases"/>
    <property type="match status" value="1"/>
</dbReference>
<gene>
    <name evidence="4" type="ORF">I6I98_07850</name>
</gene>
<dbReference type="PANTHER" id="PTHR10655">
    <property type="entry name" value="LYSOPHOSPHOLIPASE-RELATED"/>
    <property type="match status" value="1"/>
</dbReference>
<dbReference type="Proteomes" id="UP000595498">
    <property type="component" value="Chromosome"/>
</dbReference>
<dbReference type="InterPro" id="IPR003140">
    <property type="entry name" value="PLipase/COase/thioEstase"/>
</dbReference>
<feature type="domain" description="Phospholipase/carboxylesterase/thioesterase" evidence="3">
    <location>
        <begin position="16"/>
        <end position="204"/>
    </location>
</feature>
<protein>
    <submittedName>
        <fullName evidence="4">Dienelactone hydrolase family protein</fullName>
    </submittedName>
</protein>
<evidence type="ECO:0000313" key="4">
    <source>
        <dbReference type="EMBL" id="QQT55153.1"/>
    </source>
</evidence>
<evidence type="ECO:0000256" key="1">
    <source>
        <dbReference type="ARBA" id="ARBA00006499"/>
    </source>
</evidence>
<dbReference type="InterPro" id="IPR050565">
    <property type="entry name" value="LYPA1-2/EST-like"/>
</dbReference>
<dbReference type="Pfam" id="PF02230">
    <property type="entry name" value="Abhydrolase_2"/>
    <property type="match status" value="1"/>
</dbReference>
<reference evidence="4 5" key="1">
    <citation type="submission" date="2021-01" db="EMBL/GenBank/DDBJ databases">
        <title>FDA dAtabase for Regulatory Grade micrObial Sequences (FDA-ARGOS): Supporting development and validation of Infectious Disease Dx tests.</title>
        <authorList>
            <person name="Sproer C."/>
            <person name="Gronow S."/>
            <person name="Severitt S."/>
            <person name="Schroder I."/>
            <person name="Tallon L."/>
            <person name="Sadzewicz L."/>
            <person name="Zhao X."/>
            <person name="Boylan J."/>
            <person name="Ott S."/>
            <person name="Bowen H."/>
            <person name="Vavikolanu K."/>
            <person name="Mehta A."/>
            <person name="Aluvathingal J."/>
            <person name="Nadendla S."/>
            <person name="Lowell S."/>
            <person name="Myers T."/>
            <person name="Yan Y."/>
            <person name="Sichtig H."/>
        </authorList>
    </citation>
    <scope>NUCLEOTIDE SEQUENCE [LARGE SCALE GENOMIC DNA]</scope>
    <source>
        <strain evidence="4 5">FDAARGOS_1141</strain>
    </source>
</reference>
<dbReference type="EMBL" id="CP068224">
    <property type="protein sequence ID" value="QQT55153.1"/>
    <property type="molecule type" value="Genomic_DNA"/>
</dbReference>
<dbReference type="GO" id="GO:0016787">
    <property type="term" value="F:hydrolase activity"/>
    <property type="evidence" value="ECO:0007669"/>
    <property type="project" value="UniProtKB-KW"/>
</dbReference>
<evidence type="ECO:0000259" key="3">
    <source>
        <dbReference type="Pfam" id="PF02230"/>
    </source>
</evidence>
<evidence type="ECO:0000313" key="5">
    <source>
        <dbReference type="Proteomes" id="UP000595498"/>
    </source>
</evidence>
<evidence type="ECO:0000256" key="2">
    <source>
        <dbReference type="ARBA" id="ARBA00022801"/>
    </source>
</evidence>
<keyword evidence="2 4" id="KW-0378">Hydrolase</keyword>
<dbReference type="InterPro" id="IPR029058">
    <property type="entry name" value="AB_hydrolase_fold"/>
</dbReference>
<accession>A0ABX7CTW1</accession>
<organism evidence="4 5">
    <name type="scientific">Sphingobacterium multivorum</name>
    <dbReference type="NCBI Taxonomy" id="28454"/>
    <lineage>
        <taxon>Bacteria</taxon>
        <taxon>Pseudomonadati</taxon>
        <taxon>Bacteroidota</taxon>
        <taxon>Sphingobacteriia</taxon>
        <taxon>Sphingobacteriales</taxon>
        <taxon>Sphingobacteriaceae</taxon>
        <taxon>Sphingobacterium</taxon>
    </lineage>
</organism>